<organism evidence="2 3">
    <name type="scientific">Fusarium oxysporum</name>
    <name type="common">Fusarium vascular wilt</name>
    <dbReference type="NCBI Taxonomy" id="5507"/>
    <lineage>
        <taxon>Eukaryota</taxon>
        <taxon>Fungi</taxon>
        <taxon>Dikarya</taxon>
        <taxon>Ascomycota</taxon>
        <taxon>Pezizomycotina</taxon>
        <taxon>Sordariomycetes</taxon>
        <taxon>Hypocreomycetidae</taxon>
        <taxon>Hypocreales</taxon>
        <taxon>Nectriaceae</taxon>
        <taxon>Fusarium</taxon>
        <taxon>Fusarium oxysporum species complex</taxon>
    </lineage>
</organism>
<evidence type="ECO:0000313" key="2">
    <source>
        <dbReference type="EMBL" id="RKK94312.1"/>
    </source>
</evidence>
<accession>A0A420PP95</accession>
<protein>
    <submittedName>
        <fullName evidence="2">Uncharacterized protein</fullName>
    </submittedName>
</protein>
<proteinExistence type="predicted"/>
<dbReference type="Proteomes" id="UP000285860">
    <property type="component" value="Unassembled WGS sequence"/>
</dbReference>
<sequence length="105" mass="11706">MQFNFAFVASLLAATSVQAIDVKVYDSPSGKGGYVTLDVQPHECKTLSDAWKNRIESFSKPRGKTCRVYDRNSCQGKGSRIYDMGQDLICSLVEFNNAVNSIKCW</sequence>
<feature type="chain" id="PRO_5019547516" evidence="1">
    <location>
        <begin position="20"/>
        <end position="105"/>
    </location>
</feature>
<evidence type="ECO:0000256" key="1">
    <source>
        <dbReference type="SAM" id="SignalP"/>
    </source>
</evidence>
<gene>
    <name evidence="2" type="ORF">BFJ68_g15225</name>
</gene>
<reference evidence="2 3" key="1">
    <citation type="journal article" date="2018" name="Sci. Rep.">
        <title>Characterisation of pathogen-specific regions and novel effector candidates in Fusarium oxysporum f. sp. cepae.</title>
        <authorList>
            <person name="Armitage A.D."/>
            <person name="Taylor A."/>
            <person name="Sobczyk M.K."/>
            <person name="Baxter L."/>
            <person name="Greenfield B.P."/>
            <person name="Bates H.J."/>
            <person name="Wilson F."/>
            <person name="Jackson A.C."/>
            <person name="Ott S."/>
            <person name="Harrison R.J."/>
            <person name="Clarkson J.P."/>
        </authorList>
    </citation>
    <scope>NUCLEOTIDE SEQUENCE [LARGE SCALE GENOMIC DNA]</scope>
    <source>
        <strain evidence="2 3">Fo_A28</strain>
    </source>
</reference>
<dbReference type="EMBL" id="MRCY01000150">
    <property type="protein sequence ID" value="RKK94312.1"/>
    <property type="molecule type" value="Genomic_DNA"/>
</dbReference>
<keyword evidence="1" id="KW-0732">Signal</keyword>
<evidence type="ECO:0000313" key="3">
    <source>
        <dbReference type="Proteomes" id="UP000285860"/>
    </source>
</evidence>
<comment type="caution">
    <text evidence="2">The sequence shown here is derived from an EMBL/GenBank/DDBJ whole genome shotgun (WGS) entry which is preliminary data.</text>
</comment>
<dbReference type="Gene3D" id="2.60.20.10">
    <property type="entry name" value="Crystallins"/>
    <property type="match status" value="1"/>
</dbReference>
<feature type="signal peptide" evidence="1">
    <location>
        <begin position="1"/>
        <end position="19"/>
    </location>
</feature>
<name>A0A420PP95_FUSOX</name>
<dbReference type="VEuPathDB" id="FungiDB:FOMG_00011"/>
<dbReference type="VEuPathDB" id="FungiDB:FOZG_18239"/>
<dbReference type="AlphaFoldDB" id="A0A420PP95"/>